<evidence type="ECO:0000256" key="2">
    <source>
        <dbReference type="ARBA" id="ARBA00010145"/>
    </source>
</evidence>
<feature type="transmembrane region" description="Helical" evidence="8">
    <location>
        <begin position="279"/>
        <end position="302"/>
    </location>
</feature>
<dbReference type="AlphaFoldDB" id="A0A1I6PDP4"/>
<keyword evidence="3" id="KW-0813">Transport</keyword>
<feature type="transmembrane region" description="Helical" evidence="8">
    <location>
        <begin position="223"/>
        <end position="241"/>
    </location>
</feature>
<protein>
    <recommendedName>
        <fullName evidence="11">Membrane transport protein</fullName>
    </recommendedName>
</protein>
<evidence type="ECO:0000313" key="10">
    <source>
        <dbReference type="Proteomes" id="UP000198785"/>
    </source>
</evidence>
<sequence length="303" mass="33779">MSNFLIIVFCLLAGYLLRRFRVVKDDGFKAINTWVIYIGLPATSFKYLPDLYWDDGIIVALLAPALLFAGSYVFIKGMGKVWKFSKRTTHTLILISGLSNTSFVGFPLVATYFGEDKIKWAIINDQMTFFLLSTVGVVLALQANNRTGQRIPLSYMIKRVLLFPPLLGCIGALLIPRFVDLSVLNPFFTQLSATVSPLALFSIGMQLSLSFSRSELLTIGVSIFYKLLLGPVLILLLLFVFQWNGEVAQITAFEMFMPSLVATSMVLQEFRLNTKLGNSIIGFSIVIGLITTWLAYQAIIVLL</sequence>
<dbReference type="InterPro" id="IPR004776">
    <property type="entry name" value="Mem_transp_PIN-like"/>
</dbReference>
<name>A0A1I6PDP4_9SPHI</name>
<evidence type="ECO:0000256" key="4">
    <source>
        <dbReference type="ARBA" id="ARBA00022475"/>
    </source>
</evidence>
<feature type="transmembrane region" description="Helical" evidence="8">
    <location>
        <begin position="191"/>
        <end position="211"/>
    </location>
</feature>
<evidence type="ECO:0000256" key="7">
    <source>
        <dbReference type="ARBA" id="ARBA00023136"/>
    </source>
</evidence>
<evidence type="ECO:0008006" key="11">
    <source>
        <dbReference type="Google" id="ProtNLM"/>
    </source>
</evidence>
<feature type="transmembrane region" description="Helical" evidence="8">
    <location>
        <begin position="247"/>
        <end position="267"/>
    </location>
</feature>
<dbReference type="EMBL" id="FOZZ01000001">
    <property type="protein sequence ID" value="SFS38337.1"/>
    <property type="molecule type" value="Genomic_DNA"/>
</dbReference>
<dbReference type="Pfam" id="PF03547">
    <property type="entry name" value="Mem_trans"/>
    <property type="match status" value="2"/>
</dbReference>
<keyword evidence="6 8" id="KW-1133">Transmembrane helix</keyword>
<dbReference type="STRING" id="683125.SAMN05660206_101412"/>
<dbReference type="PANTHER" id="PTHR36838">
    <property type="entry name" value="AUXIN EFFLUX CARRIER FAMILY PROTEIN"/>
    <property type="match status" value="1"/>
</dbReference>
<feature type="transmembrane region" description="Helical" evidence="8">
    <location>
        <begin position="120"/>
        <end position="141"/>
    </location>
</feature>
<proteinExistence type="inferred from homology"/>
<evidence type="ECO:0000256" key="6">
    <source>
        <dbReference type="ARBA" id="ARBA00022989"/>
    </source>
</evidence>
<comment type="similarity">
    <text evidence="2">Belongs to the auxin efflux carrier (TC 2.A.69) family.</text>
</comment>
<dbReference type="PANTHER" id="PTHR36838:SF1">
    <property type="entry name" value="SLR1864 PROTEIN"/>
    <property type="match status" value="1"/>
</dbReference>
<dbReference type="GO" id="GO:0005886">
    <property type="term" value="C:plasma membrane"/>
    <property type="evidence" value="ECO:0007669"/>
    <property type="project" value="UniProtKB-SubCell"/>
</dbReference>
<evidence type="ECO:0000313" key="9">
    <source>
        <dbReference type="EMBL" id="SFS38337.1"/>
    </source>
</evidence>
<feature type="transmembrane region" description="Helical" evidence="8">
    <location>
        <begin position="57"/>
        <end position="79"/>
    </location>
</feature>
<feature type="transmembrane region" description="Helical" evidence="8">
    <location>
        <begin position="91"/>
        <end position="114"/>
    </location>
</feature>
<evidence type="ECO:0000256" key="1">
    <source>
        <dbReference type="ARBA" id="ARBA00004651"/>
    </source>
</evidence>
<keyword evidence="4" id="KW-1003">Cell membrane</keyword>
<organism evidence="9 10">
    <name type="scientific">Sphingobacterium wenxiniae</name>
    <dbReference type="NCBI Taxonomy" id="683125"/>
    <lineage>
        <taxon>Bacteria</taxon>
        <taxon>Pseudomonadati</taxon>
        <taxon>Bacteroidota</taxon>
        <taxon>Sphingobacteriia</taxon>
        <taxon>Sphingobacteriales</taxon>
        <taxon>Sphingobacteriaceae</taxon>
        <taxon>Sphingobacterium</taxon>
    </lineage>
</organism>
<dbReference type="GO" id="GO:0055085">
    <property type="term" value="P:transmembrane transport"/>
    <property type="evidence" value="ECO:0007669"/>
    <property type="project" value="InterPro"/>
</dbReference>
<evidence type="ECO:0000256" key="5">
    <source>
        <dbReference type="ARBA" id="ARBA00022692"/>
    </source>
</evidence>
<dbReference type="OrthoDB" id="9786183at2"/>
<evidence type="ECO:0000256" key="3">
    <source>
        <dbReference type="ARBA" id="ARBA00022448"/>
    </source>
</evidence>
<evidence type="ECO:0000256" key="8">
    <source>
        <dbReference type="SAM" id="Phobius"/>
    </source>
</evidence>
<keyword evidence="7 8" id="KW-0472">Membrane</keyword>
<dbReference type="InterPro" id="IPR038770">
    <property type="entry name" value="Na+/solute_symporter_sf"/>
</dbReference>
<feature type="transmembrane region" description="Helical" evidence="8">
    <location>
        <begin position="161"/>
        <end position="179"/>
    </location>
</feature>
<dbReference type="RefSeq" id="WP_093363474.1">
    <property type="nucleotide sequence ID" value="NZ_FOZZ01000001.1"/>
</dbReference>
<comment type="subcellular location">
    <subcellularLocation>
        <location evidence="1">Cell membrane</location>
        <topology evidence="1">Multi-pass membrane protein</topology>
    </subcellularLocation>
</comment>
<keyword evidence="10" id="KW-1185">Reference proteome</keyword>
<keyword evidence="5 8" id="KW-0812">Transmembrane</keyword>
<gene>
    <name evidence="9" type="ORF">SAMN05660206_101412</name>
</gene>
<accession>A0A1I6PDP4</accession>
<dbReference type="Gene3D" id="1.20.1530.20">
    <property type="match status" value="1"/>
</dbReference>
<dbReference type="Proteomes" id="UP000198785">
    <property type="component" value="Unassembled WGS sequence"/>
</dbReference>
<reference evidence="9 10" key="1">
    <citation type="submission" date="2016-10" db="EMBL/GenBank/DDBJ databases">
        <authorList>
            <person name="de Groot N.N."/>
        </authorList>
    </citation>
    <scope>NUCLEOTIDE SEQUENCE [LARGE SCALE GENOMIC DNA]</scope>
    <source>
        <strain evidence="9 10">DSM 22789</strain>
    </source>
</reference>